<protein>
    <submittedName>
        <fullName evidence="1">Uncharacterized protein</fullName>
    </submittedName>
</protein>
<keyword evidence="2" id="KW-1185">Reference proteome</keyword>
<reference evidence="1 2" key="1">
    <citation type="journal article" date="2014" name="Mol. Plant">
        <title>Chromosome Scale Genome Assembly and Transcriptome Profiling of Nannochloropsis gaditana in Nitrogen Depletion.</title>
        <authorList>
            <person name="Corteggiani Carpinelli E."/>
            <person name="Telatin A."/>
            <person name="Vitulo N."/>
            <person name="Forcato C."/>
            <person name="D'Angelo M."/>
            <person name="Schiavon R."/>
            <person name="Vezzi A."/>
            <person name="Giacometti G.M."/>
            <person name="Morosinotto T."/>
            <person name="Valle G."/>
        </authorList>
    </citation>
    <scope>NUCLEOTIDE SEQUENCE [LARGE SCALE GENOMIC DNA]</scope>
    <source>
        <strain evidence="1 2">B-31</strain>
    </source>
</reference>
<evidence type="ECO:0000313" key="1">
    <source>
        <dbReference type="EMBL" id="EWM24308.1"/>
    </source>
</evidence>
<name>W7TLD0_9STRA</name>
<comment type="caution">
    <text evidence="1">The sequence shown here is derived from an EMBL/GenBank/DDBJ whole genome shotgun (WGS) entry which is preliminary data.</text>
</comment>
<dbReference type="AlphaFoldDB" id="W7TLD0"/>
<gene>
    <name evidence="1" type="ORF">Naga_100047g19</name>
</gene>
<dbReference type="Proteomes" id="UP000019335">
    <property type="component" value="Chromosome 14"/>
</dbReference>
<proteinExistence type="predicted"/>
<accession>W7TLD0</accession>
<sequence length="73" mass="8001">MNPMSSALDDHDLQCMHLGSHGCIARRADVFDADALRTQTASTHAGDNGMTAAVRHQSIQQQGPRVWEWSVVI</sequence>
<organism evidence="1 2">
    <name type="scientific">Nannochloropsis gaditana</name>
    <dbReference type="NCBI Taxonomy" id="72520"/>
    <lineage>
        <taxon>Eukaryota</taxon>
        <taxon>Sar</taxon>
        <taxon>Stramenopiles</taxon>
        <taxon>Ochrophyta</taxon>
        <taxon>Eustigmatophyceae</taxon>
        <taxon>Eustigmatales</taxon>
        <taxon>Monodopsidaceae</taxon>
        <taxon>Nannochloropsis</taxon>
    </lineage>
</organism>
<dbReference type="EMBL" id="AZIL01001305">
    <property type="protein sequence ID" value="EWM24308.1"/>
    <property type="molecule type" value="Genomic_DNA"/>
</dbReference>
<evidence type="ECO:0000313" key="2">
    <source>
        <dbReference type="Proteomes" id="UP000019335"/>
    </source>
</evidence>